<dbReference type="Pfam" id="PF00384">
    <property type="entry name" value="Molybdopterin"/>
    <property type="match status" value="1"/>
</dbReference>
<dbReference type="Pfam" id="PF01568">
    <property type="entry name" value="Molydop_binding"/>
    <property type="match status" value="1"/>
</dbReference>
<dbReference type="InterPro" id="IPR009010">
    <property type="entry name" value="Asp_de-COase-like_dom_sf"/>
</dbReference>
<dbReference type="InterPro" id="IPR006655">
    <property type="entry name" value="Mopterin_OxRdtase_prok_CS"/>
</dbReference>
<gene>
    <name evidence="11" type="ORF">FYJ37_05035</name>
</gene>
<dbReference type="InterPro" id="IPR006656">
    <property type="entry name" value="Mopterin_OxRdtase"/>
</dbReference>
<evidence type="ECO:0000256" key="1">
    <source>
        <dbReference type="ARBA" id="ARBA00001942"/>
    </source>
</evidence>
<dbReference type="PROSITE" id="PS51669">
    <property type="entry name" value="4FE4S_MOW_BIS_MGD"/>
    <property type="match status" value="1"/>
</dbReference>
<accession>A0A844F484</accession>
<evidence type="ECO:0000256" key="8">
    <source>
        <dbReference type="ARBA" id="ARBA00023004"/>
    </source>
</evidence>
<dbReference type="GO" id="GO:0016491">
    <property type="term" value="F:oxidoreductase activity"/>
    <property type="evidence" value="ECO:0007669"/>
    <property type="project" value="UniProtKB-KW"/>
</dbReference>
<protein>
    <submittedName>
        <fullName evidence="11">Molybdopterin oxidoreductase family protein</fullName>
    </submittedName>
</protein>
<dbReference type="PROSITE" id="PS00490">
    <property type="entry name" value="MOLYBDOPTERIN_PROK_2"/>
    <property type="match status" value="1"/>
</dbReference>
<feature type="domain" description="4Fe-4S Mo/W bis-MGD-type" evidence="10">
    <location>
        <begin position="8"/>
        <end position="64"/>
    </location>
</feature>
<dbReference type="Pfam" id="PF04879">
    <property type="entry name" value="Molybdop_Fe4S4"/>
    <property type="match status" value="1"/>
</dbReference>
<sequence>MCKKMSKTRIVKTTCSICGPCCEVDAYVEDGKLAGVEGARNTPAQSGGLCAKGAAALQYVYNKERILYPMRRAGEKGEGKCERISWDEAYEMIAENLLRIRESYGARSTVFYAGYPKWFRPALLRMANAYGSPNFCTESSTCFQAAALAWRSIYGNGICGPDMPNVKTLMLWSSNLYHSNTPMSGMYKSLKKRGIKVIDVDPRHTVTAHDADLHLQLIPGTDGALALSMAQVIIEEDLYDKKFVEQYVYGFEEYKDYVQDFTPEKAEKITGVPKDMIRLAARTYAGEGPAGIMFSASPVVHHMNGVQNYRAVFSLIAITGNYDVKGGNRQRPAPSCPVNEFGKVRRYDQEEAIGQKEFPAWFDLSCDEAQCIRLADYILEEEAYQIKAVFAMGLNHRMWPQPQRLNEALGKLDFYVNVELFMSESSKMADLVLPACTSYEREEVHALRGGRFFFSNQAIRPLGESKNDIEIIMGVMKKMGLKDEVLLQGYDSYMEYILKPAGITLEELKSHPEGMQGKNLIPPAEKTYETEPFHTPSGKVELKSLVLEKYKASHGYDGLPVYHDYRTETSIDREEYPLILNTGSRKPQFFHARLYRMPWLAGIEKEPLAEIHPEDGKRYGIADGSPVRLITPAGEAEGIAAYDIAGQPGIVYIYHGSSKGDANELIGKDYLDPISGFPGFKGYFCRIEAVKEEGGQYDKV</sequence>
<keyword evidence="7" id="KW-0560">Oxidoreductase</keyword>
<evidence type="ECO:0000313" key="11">
    <source>
        <dbReference type="EMBL" id="MSS39733.1"/>
    </source>
</evidence>
<evidence type="ECO:0000256" key="6">
    <source>
        <dbReference type="ARBA" id="ARBA00022729"/>
    </source>
</evidence>
<comment type="cofactor">
    <cofactor evidence="1">
        <name>Mo-bis(molybdopterin guanine dinucleotide)</name>
        <dbReference type="ChEBI" id="CHEBI:60539"/>
    </cofactor>
</comment>
<dbReference type="SUPFAM" id="SSF53706">
    <property type="entry name" value="Formate dehydrogenase/DMSO reductase, domains 1-3"/>
    <property type="match status" value="1"/>
</dbReference>
<dbReference type="Gene3D" id="3.40.228.10">
    <property type="entry name" value="Dimethylsulfoxide Reductase, domain 2"/>
    <property type="match status" value="1"/>
</dbReference>
<dbReference type="CDD" id="cd00508">
    <property type="entry name" value="MopB_CT_Fdh-Nap-like"/>
    <property type="match status" value="1"/>
</dbReference>
<dbReference type="Gene3D" id="2.20.25.90">
    <property type="entry name" value="ADC-like domains"/>
    <property type="match status" value="1"/>
</dbReference>
<dbReference type="GO" id="GO:0046872">
    <property type="term" value="F:metal ion binding"/>
    <property type="evidence" value="ECO:0007669"/>
    <property type="project" value="UniProtKB-KW"/>
</dbReference>
<name>A0A844F484_CLOSV</name>
<evidence type="ECO:0000313" key="12">
    <source>
        <dbReference type="Proteomes" id="UP000462363"/>
    </source>
</evidence>
<evidence type="ECO:0000256" key="9">
    <source>
        <dbReference type="ARBA" id="ARBA00023014"/>
    </source>
</evidence>
<dbReference type="Gene3D" id="3.40.50.740">
    <property type="match status" value="1"/>
</dbReference>
<evidence type="ECO:0000256" key="7">
    <source>
        <dbReference type="ARBA" id="ARBA00023002"/>
    </source>
</evidence>
<dbReference type="EMBL" id="VUMB01000008">
    <property type="protein sequence ID" value="MSS39733.1"/>
    <property type="molecule type" value="Genomic_DNA"/>
</dbReference>
<dbReference type="AlphaFoldDB" id="A0A844F484"/>
<comment type="caution">
    <text evidence="11">The sequence shown here is derived from an EMBL/GenBank/DDBJ whole genome shotgun (WGS) entry which is preliminary data.</text>
</comment>
<keyword evidence="4" id="KW-0500">Molybdenum</keyword>
<evidence type="ECO:0000259" key="10">
    <source>
        <dbReference type="PROSITE" id="PS51669"/>
    </source>
</evidence>
<proteinExistence type="inferred from homology"/>
<dbReference type="Gene3D" id="2.40.40.20">
    <property type="match status" value="1"/>
</dbReference>
<keyword evidence="6" id="KW-0732">Signal</keyword>
<keyword evidence="3" id="KW-0004">4Fe-4S</keyword>
<dbReference type="InterPro" id="IPR006963">
    <property type="entry name" value="Mopterin_OxRdtase_4Fe-4S_dom"/>
</dbReference>
<dbReference type="GO" id="GO:0043546">
    <property type="term" value="F:molybdopterin cofactor binding"/>
    <property type="evidence" value="ECO:0007669"/>
    <property type="project" value="InterPro"/>
</dbReference>
<dbReference type="InterPro" id="IPR006657">
    <property type="entry name" value="MoPterin_dinucl-bd_dom"/>
</dbReference>
<keyword evidence="8" id="KW-0408">Iron</keyword>
<reference evidence="11 12" key="1">
    <citation type="submission" date="2019-08" db="EMBL/GenBank/DDBJ databases">
        <title>In-depth cultivation of the pig gut microbiome towards novel bacterial diversity and tailored functional studies.</title>
        <authorList>
            <person name="Wylensek D."/>
            <person name="Hitch T.C.A."/>
            <person name="Clavel T."/>
        </authorList>
    </citation>
    <scope>NUCLEOTIDE SEQUENCE [LARGE SCALE GENOMIC DNA]</scope>
    <source>
        <strain evidence="11 12">BL-389-WT-3D</strain>
    </source>
</reference>
<keyword evidence="9" id="KW-0411">Iron-sulfur</keyword>
<dbReference type="SUPFAM" id="SSF50692">
    <property type="entry name" value="ADC-like"/>
    <property type="match status" value="1"/>
</dbReference>
<dbReference type="PANTHER" id="PTHR43742">
    <property type="entry name" value="TRIMETHYLAMINE-N-OXIDE REDUCTASE"/>
    <property type="match status" value="1"/>
</dbReference>
<comment type="similarity">
    <text evidence="2">Belongs to the prokaryotic molybdopterin-containing oxidoreductase family.</text>
</comment>
<evidence type="ECO:0000256" key="3">
    <source>
        <dbReference type="ARBA" id="ARBA00022485"/>
    </source>
</evidence>
<dbReference type="GO" id="GO:0051539">
    <property type="term" value="F:4 iron, 4 sulfur cluster binding"/>
    <property type="evidence" value="ECO:0007669"/>
    <property type="project" value="UniProtKB-KW"/>
</dbReference>
<organism evidence="11 12">
    <name type="scientific">Clostridium scindens (strain JCM 10418 / VPI 12708)</name>
    <dbReference type="NCBI Taxonomy" id="29347"/>
    <lineage>
        <taxon>Bacteria</taxon>
        <taxon>Bacillati</taxon>
        <taxon>Bacillota</taxon>
        <taxon>Clostridia</taxon>
        <taxon>Lachnospirales</taxon>
        <taxon>Lachnospiraceae</taxon>
    </lineage>
</organism>
<evidence type="ECO:0000256" key="5">
    <source>
        <dbReference type="ARBA" id="ARBA00022723"/>
    </source>
</evidence>
<keyword evidence="5" id="KW-0479">Metal-binding</keyword>
<dbReference type="InterPro" id="IPR050612">
    <property type="entry name" value="Prok_Mopterin_Oxidored"/>
</dbReference>
<evidence type="ECO:0000256" key="4">
    <source>
        <dbReference type="ARBA" id="ARBA00022505"/>
    </source>
</evidence>
<dbReference type="SMART" id="SM00926">
    <property type="entry name" value="Molybdop_Fe4S4"/>
    <property type="match status" value="1"/>
</dbReference>
<dbReference type="Proteomes" id="UP000462363">
    <property type="component" value="Unassembled WGS sequence"/>
</dbReference>
<evidence type="ECO:0000256" key="2">
    <source>
        <dbReference type="ARBA" id="ARBA00010312"/>
    </source>
</evidence>
<dbReference type="PANTHER" id="PTHR43742:SF9">
    <property type="entry name" value="TETRATHIONATE REDUCTASE SUBUNIT A"/>
    <property type="match status" value="1"/>
</dbReference>